<dbReference type="InterPro" id="IPR051238">
    <property type="entry name" value="GDSL_esterase/lipase"/>
</dbReference>
<dbReference type="GO" id="GO:0016788">
    <property type="term" value="F:hydrolase activity, acting on ester bonds"/>
    <property type="evidence" value="ECO:0007669"/>
    <property type="project" value="InterPro"/>
</dbReference>
<dbReference type="EMBL" id="VDCV01000012">
    <property type="protein sequence ID" value="KAB5531880.1"/>
    <property type="molecule type" value="Genomic_DNA"/>
</dbReference>
<evidence type="ECO:0000256" key="7">
    <source>
        <dbReference type="ARBA" id="ARBA00023098"/>
    </source>
</evidence>
<dbReference type="Proteomes" id="UP000326939">
    <property type="component" value="Chromosome 12"/>
</dbReference>
<keyword evidence="5" id="KW-0378">Hydrolase</keyword>
<name>A0A5N5KNE4_9ROSI</name>
<proteinExistence type="inferred from homology"/>
<keyword evidence="3" id="KW-0964">Secreted</keyword>
<dbReference type="GO" id="GO:0016042">
    <property type="term" value="P:lipid catabolic process"/>
    <property type="evidence" value="ECO:0007669"/>
    <property type="project" value="UniProtKB-KW"/>
</dbReference>
<dbReference type="InterPro" id="IPR001087">
    <property type="entry name" value="GDSL"/>
</dbReference>
<dbReference type="PANTHER" id="PTHR45650:SF9">
    <property type="entry name" value="SGNH HYDROLASE-TYPE ESTERASE DOMAIN-CONTAINING PROTEIN"/>
    <property type="match status" value="1"/>
</dbReference>
<evidence type="ECO:0000256" key="1">
    <source>
        <dbReference type="ARBA" id="ARBA00004613"/>
    </source>
</evidence>
<evidence type="ECO:0000256" key="2">
    <source>
        <dbReference type="ARBA" id="ARBA00008668"/>
    </source>
</evidence>
<dbReference type="GO" id="GO:0005576">
    <property type="term" value="C:extracellular region"/>
    <property type="evidence" value="ECO:0007669"/>
    <property type="project" value="UniProtKB-SubCell"/>
</dbReference>
<dbReference type="Pfam" id="PF00657">
    <property type="entry name" value="Lipase_GDSL"/>
    <property type="match status" value="1"/>
</dbReference>
<dbReference type="AlphaFoldDB" id="A0A5N5KNE4"/>
<accession>A0A5N5KNE4</accession>
<keyword evidence="7" id="KW-0443">Lipid metabolism</keyword>
<dbReference type="InterPro" id="IPR035669">
    <property type="entry name" value="SGNH_plant_lipase-like"/>
</dbReference>
<evidence type="ECO:0000256" key="3">
    <source>
        <dbReference type="ARBA" id="ARBA00022525"/>
    </source>
</evidence>
<keyword evidence="6" id="KW-0442">Lipid degradation</keyword>
<sequence length="426" mass="47798">MSFLRNDMASWTYFVLTDGSHGRPCRIARMDQTKRKRMFDHTLKPSFARQPTPLLTLIICVIIRVSFYHSPLSVRNCLVMAHKTRLRLPVFLLLIVTFCEQNHVHGEPKVPCYFIFGDSLVDSGNNNNLETIAKVNYPPYGIDFPGGPTGRFTNGRTVADIMGELLGFDDFIPSFLTVDSSEILIGVNYASGSAGIRQETGKQLGINLELSKQLENHQTIISRIVDMVGIESAASHLNKCFYWSVIGSNDYLNNYFIPQYYNTSSQYTPDKYAEALIEQYSRQIMTLYNSGARKVALNGIGPIGCAPYSTANYDTKGSLCVDSMNDAVNYFNRRLKSLVNQLNNDLADAKFIYLNAVGFGSEYTASPGFSFKLNGCCKANEHGQCVPNQTPCIFRSLNLFWDLFHPTEVSNKLSALLSYRSLKKIL</sequence>
<keyword evidence="9" id="KW-1185">Reference proteome</keyword>
<evidence type="ECO:0000256" key="6">
    <source>
        <dbReference type="ARBA" id="ARBA00022963"/>
    </source>
</evidence>
<evidence type="ECO:0000256" key="5">
    <source>
        <dbReference type="ARBA" id="ARBA00022801"/>
    </source>
</evidence>
<dbReference type="Gene3D" id="3.40.50.1110">
    <property type="entry name" value="SGNH hydrolase"/>
    <property type="match status" value="1"/>
</dbReference>
<evidence type="ECO:0008006" key="10">
    <source>
        <dbReference type="Google" id="ProtNLM"/>
    </source>
</evidence>
<keyword evidence="4" id="KW-0732">Signal</keyword>
<dbReference type="CDD" id="cd01837">
    <property type="entry name" value="SGNH_plant_lipase_like"/>
    <property type="match status" value="1"/>
</dbReference>
<dbReference type="PANTHER" id="PTHR45650">
    <property type="entry name" value="GDSL-LIKE LIPASE/ACYLHYDROLASE-RELATED"/>
    <property type="match status" value="1"/>
</dbReference>
<evidence type="ECO:0000256" key="4">
    <source>
        <dbReference type="ARBA" id="ARBA00022729"/>
    </source>
</evidence>
<organism evidence="8 9">
    <name type="scientific">Salix brachista</name>
    <dbReference type="NCBI Taxonomy" id="2182728"/>
    <lineage>
        <taxon>Eukaryota</taxon>
        <taxon>Viridiplantae</taxon>
        <taxon>Streptophyta</taxon>
        <taxon>Embryophyta</taxon>
        <taxon>Tracheophyta</taxon>
        <taxon>Spermatophyta</taxon>
        <taxon>Magnoliopsida</taxon>
        <taxon>eudicotyledons</taxon>
        <taxon>Gunneridae</taxon>
        <taxon>Pentapetalae</taxon>
        <taxon>rosids</taxon>
        <taxon>fabids</taxon>
        <taxon>Malpighiales</taxon>
        <taxon>Salicaceae</taxon>
        <taxon>Saliceae</taxon>
        <taxon>Salix</taxon>
    </lineage>
</organism>
<evidence type="ECO:0000313" key="8">
    <source>
        <dbReference type="EMBL" id="KAB5531880.1"/>
    </source>
</evidence>
<comment type="subcellular location">
    <subcellularLocation>
        <location evidence="1">Secreted</location>
    </subcellularLocation>
</comment>
<comment type="caution">
    <text evidence="8">The sequence shown here is derived from an EMBL/GenBank/DDBJ whole genome shotgun (WGS) entry which is preliminary data.</text>
</comment>
<dbReference type="InterPro" id="IPR036514">
    <property type="entry name" value="SGNH_hydro_sf"/>
</dbReference>
<protein>
    <recommendedName>
        <fullName evidence="10">GDSL esterase/lipase</fullName>
    </recommendedName>
</protein>
<gene>
    <name evidence="8" type="ORF">DKX38_018550</name>
</gene>
<comment type="similarity">
    <text evidence="2">Belongs to the 'GDSL' lipolytic enzyme family.</text>
</comment>
<evidence type="ECO:0000313" key="9">
    <source>
        <dbReference type="Proteomes" id="UP000326939"/>
    </source>
</evidence>
<reference evidence="9" key="1">
    <citation type="journal article" date="2019" name="Gigascience">
        <title>De novo genome assembly of the endangered Acer yangbiense, a plant species with extremely small populations endemic to Yunnan Province, China.</title>
        <authorList>
            <person name="Yang J."/>
            <person name="Wariss H.M."/>
            <person name="Tao L."/>
            <person name="Zhang R."/>
            <person name="Yun Q."/>
            <person name="Hollingsworth P."/>
            <person name="Dao Z."/>
            <person name="Luo G."/>
            <person name="Guo H."/>
            <person name="Ma Y."/>
            <person name="Sun W."/>
        </authorList>
    </citation>
    <scope>NUCLEOTIDE SEQUENCE [LARGE SCALE GENOMIC DNA]</scope>
    <source>
        <strain evidence="9">cv. br00</strain>
    </source>
</reference>